<dbReference type="EMBL" id="JACBZD010000001">
    <property type="protein sequence ID" value="NYI03912.1"/>
    <property type="molecule type" value="Genomic_DNA"/>
</dbReference>
<dbReference type="RefSeq" id="WP_179812892.1">
    <property type="nucleotide sequence ID" value="NZ_JACBZD010000001.1"/>
</dbReference>
<dbReference type="Proteomes" id="UP000567795">
    <property type="component" value="Unassembled WGS sequence"/>
</dbReference>
<keyword evidence="4" id="KW-1185">Reference proteome</keyword>
<evidence type="ECO:0000313" key="3">
    <source>
        <dbReference type="EMBL" id="NYI03912.1"/>
    </source>
</evidence>
<evidence type="ECO:0000256" key="1">
    <source>
        <dbReference type="ARBA" id="ARBA00022603"/>
    </source>
</evidence>
<dbReference type="InterPro" id="IPR016874">
    <property type="entry name" value="TcmP-like"/>
</dbReference>
<proteinExistence type="predicted"/>
<dbReference type="PANTHER" id="PTHR43619:SF2">
    <property type="entry name" value="S-ADENOSYL-L-METHIONINE-DEPENDENT METHYLTRANSFERASES SUPERFAMILY PROTEIN"/>
    <property type="match status" value="1"/>
</dbReference>
<keyword evidence="1 3" id="KW-0489">Methyltransferase</keyword>
<dbReference type="GO" id="GO:0032259">
    <property type="term" value="P:methylation"/>
    <property type="evidence" value="ECO:0007669"/>
    <property type="project" value="UniProtKB-KW"/>
</dbReference>
<dbReference type="PIRSF" id="PIRSF028177">
    <property type="entry name" value="Polyketide_synth_Omtfrase_TcmP"/>
    <property type="match status" value="1"/>
</dbReference>
<dbReference type="PANTHER" id="PTHR43619">
    <property type="entry name" value="S-ADENOSYL-L-METHIONINE-DEPENDENT METHYLTRANSFERASE YKTD-RELATED"/>
    <property type="match status" value="1"/>
</dbReference>
<organism evidence="3 4">
    <name type="scientific">Allostreptomyces psammosilenae</name>
    <dbReference type="NCBI Taxonomy" id="1892865"/>
    <lineage>
        <taxon>Bacteria</taxon>
        <taxon>Bacillati</taxon>
        <taxon>Actinomycetota</taxon>
        <taxon>Actinomycetes</taxon>
        <taxon>Kitasatosporales</taxon>
        <taxon>Streptomycetaceae</taxon>
        <taxon>Allostreptomyces</taxon>
    </lineage>
</organism>
<evidence type="ECO:0000256" key="2">
    <source>
        <dbReference type="ARBA" id="ARBA00022679"/>
    </source>
</evidence>
<dbReference type="InterPro" id="IPR007213">
    <property type="entry name" value="Ppm1/Ppm2/Tcmp"/>
</dbReference>
<protein>
    <submittedName>
        <fullName evidence="3">O-methyltransferase involved in polyketide biosynthesis</fullName>
    </submittedName>
</protein>
<name>A0A853A065_9ACTN</name>
<dbReference type="SUPFAM" id="SSF53335">
    <property type="entry name" value="S-adenosyl-L-methionine-dependent methyltransferases"/>
    <property type="match status" value="1"/>
</dbReference>
<dbReference type="Pfam" id="PF04072">
    <property type="entry name" value="LCM"/>
    <property type="match status" value="1"/>
</dbReference>
<dbReference type="AlphaFoldDB" id="A0A853A065"/>
<evidence type="ECO:0000313" key="4">
    <source>
        <dbReference type="Proteomes" id="UP000567795"/>
    </source>
</evidence>
<sequence>MDAERVRLTGTKETLLATLHARALDAESASPVLGDTMAAETVRRIDYDFRRTRVTPGNAPGVAMRARQLDAWTAEFLAAHPQATVLHLGCGLDTRVYRLDPGPGVRWYDVDYPEVMELRRRLYPSRAGYTMIPSSVTDPEWLSGVPADRPVLVVAEGLTMYLTAEDGIRLVRRLVDHFPGGELAFDVISRFGIRLQRLNATLRSAGATLHWGVDDPRELERVSPRLRCVAALSVFTLPGGERLPLGHRALLRVVGLLPGGRRMMRLLRYRF</sequence>
<reference evidence="3 4" key="1">
    <citation type="submission" date="2020-07" db="EMBL/GenBank/DDBJ databases">
        <title>Sequencing the genomes of 1000 actinobacteria strains.</title>
        <authorList>
            <person name="Klenk H.-P."/>
        </authorList>
    </citation>
    <scope>NUCLEOTIDE SEQUENCE [LARGE SCALE GENOMIC DNA]</scope>
    <source>
        <strain evidence="3 4">DSM 42178</strain>
    </source>
</reference>
<accession>A0A853A065</accession>
<gene>
    <name evidence="3" type="ORF">FHU37_000855</name>
</gene>
<comment type="caution">
    <text evidence="3">The sequence shown here is derived from an EMBL/GenBank/DDBJ whole genome shotgun (WGS) entry which is preliminary data.</text>
</comment>
<dbReference type="InterPro" id="IPR029063">
    <property type="entry name" value="SAM-dependent_MTases_sf"/>
</dbReference>
<keyword evidence="2 3" id="KW-0808">Transferase</keyword>
<dbReference type="Gene3D" id="3.40.50.150">
    <property type="entry name" value="Vaccinia Virus protein VP39"/>
    <property type="match status" value="1"/>
</dbReference>
<dbReference type="GO" id="GO:0008168">
    <property type="term" value="F:methyltransferase activity"/>
    <property type="evidence" value="ECO:0007669"/>
    <property type="project" value="UniProtKB-KW"/>
</dbReference>